<evidence type="ECO:0000256" key="7">
    <source>
        <dbReference type="ARBA" id="ARBA00022723"/>
    </source>
</evidence>
<dbReference type="AlphaFoldDB" id="A0A1C2G486"/>
<dbReference type="FunFam" id="3.30.56.10:FF:000002">
    <property type="entry name" value="Phenylalanine--tRNA ligase beta subunit"/>
    <property type="match status" value="1"/>
</dbReference>
<evidence type="ECO:0000256" key="3">
    <source>
        <dbReference type="ARBA" id="ARBA00011209"/>
    </source>
</evidence>
<dbReference type="CDD" id="cd00769">
    <property type="entry name" value="PheRS_beta_core"/>
    <property type="match status" value="1"/>
</dbReference>
<comment type="subunit">
    <text evidence="3 15">Tetramer of two alpha and two beta subunits.</text>
</comment>
<dbReference type="HAMAP" id="MF_00283">
    <property type="entry name" value="Phe_tRNA_synth_beta1"/>
    <property type="match status" value="1"/>
</dbReference>
<keyword evidence="10 15" id="KW-0460">Magnesium</keyword>
<reference evidence="16 17" key="1">
    <citation type="submission" date="2018-02" db="EMBL/GenBank/DDBJ databases">
        <title>Insights into the biology of acidophilic members of the Acidiferrobacteraceae family derived from comparative genomic analyses.</title>
        <authorList>
            <person name="Issotta F."/>
            <person name="Thyssen C."/>
            <person name="Mena C."/>
            <person name="Moya A."/>
            <person name="Bellenberg S."/>
            <person name="Sproer C."/>
            <person name="Covarrubias P.C."/>
            <person name="Sand W."/>
            <person name="Quatrini R."/>
            <person name="Vera M."/>
        </authorList>
    </citation>
    <scope>NUCLEOTIDE SEQUENCE [LARGE SCALE GENOMIC DNA]</scope>
    <source>
        <strain evidence="17">m-1</strain>
    </source>
</reference>
<dbReference type="SUPFAM" id="SSF54991">
    <property type="entry name" value="Anticodon-binding domain of PheRS"/>
    <property type="match status" value="1"/>
</dbReference>
<dbReference type="Gene3D" id="3.30.70.380">
    <property type="entry name" value="Ferrodoxin-fold anticodon-binding domain"/>
    <property type="match status" value="1"/>
</dbReference>
<dbReference type="SUPFAM" id="SSF55681">
    <property type="entry name" value="Class II aaRS and biotin synthetases"/>
    <property type="match status" value="1"/>
</dbReference>
<name>A0A1C2G486_9GAMM</name>
<dbReference type="GO" id="GO:0004826">
    <property type="term" value="F:phenylalanine-tRNA ligase activity"/>
    <property type="evidence" value="ECO:0007669"/>
    <property type="project" value="UniProtKB-UniRule"/>
</dbReference>
<evidence type="ECO:0000313" key="17">
    <source>
        <dbReference type="Proteomes" id="UP000253250"/>
    </source>
</evidence>
<evidence type="ECO:0000256" key="1">
    <source>
        <dbReference type="ARBA" id="ARBA00004496"/>
    </source>
</evidence>
<dbReference type="FunFam" id="3.30.70.380:FF:000001">
    <property type="entry name" value="Phenylalanine--tRNA ligase beta subunit"/>
    <property type="match status" value="1"/>
</dbReference>
<proteinExistence type="inferred from homology"/>
<evidence type="ECO:0000313" key="16">
    <source>
        <dbReference type="EMBL" id="RCN56296.1"/>
    </source>
</evidence>
<organism evidence="16 17">
    <name type="scientific">Acidiferrobacter thiooxydans</name>
    <dbReference type="NCBI Taxonomy" id="163359"/>
    <lineage>
        <taxon>Bacteria</taxon>
        <taxon>Pseudomonadati</taxon>
        <taxon>Pseudomonadota</taxon>
        <taxon>Gammaproteobacteria</taxon>
        <taxon>Acidiferrobacterales</taxon>
        <taxon>Acidiferrobacteraceae</taxon>
        <taxon>Acidiferrobacter</taxon>
    </lineage>
</organism>
<feature type="binding site" evidence="15">
    <location>
        <position position="460"/>
    </location>
    <ligand>
        <name>Mg(2+)</name>
        <dbReference type="ChEBI" id="CHEBI:18420"/>
        <note>shared with alpha subunit</note>
    </ligand>
</feature>
<dbReference type="SUPFAM" id="SSF50249">
    <property type="entry name" value="Nucleic acid-binding proteins"/>
    <property type="match status" value="1"/>
</dbReference>
<accession>A0A1C2G486</accession>
<feature type="binding site" evidence="15">
    <location>
        <position position="457"/>
    </location>
    <ligand>
        <name>Mg(2+)</name>
        <dbReference type="ChEBI" id="CHEBI:18420"/>
        <note>shared with alpha subunit</note>
    </ligand>
</feature>
<dbReference type="SUPFAM" id="SSF56037">
    <property type="entry name" value="PheT/TilS domain"/>
    <property type="match status" value="1"/>
</dbReference>
<dbReference type="PROSITE" id="PS51483">
    <property type="entry name" value="B5"/>
    <property type="match status" value="1"/>
</dbReference>
<evidence type="ECO:0000256" key="12">
    <source>
        <dbReference type="ARBA" id="ARBA00022917"/>
    </source>
</evidence>
<dbReference type="InterPro" id="IPR005146">
    <property type="entry name" value="B3/B4_tRNA-bd"/>
</dbReference>
<dbReference type="Proteomes" id="UP000253250">
    <property type="component" value="Unassembled WGS sequence"/>
</dbReference>
<evidence type="ECO:0000256" key="10">
    <source>
        <dbReference type="ARBA" id="ARBA00022842"/>
    </source>
</evidence>
<dbReference type="InterPro" id="IPR036690">
    <property type="entry name" value="Fdx_antiC-bd_sf"/>
</dbReference>
<dbReference type="InterPro" id="IPR045864">
    <property type="entry name" value="aa-tRNA-synth_II/BPL/LPL"/>
</dbReference>
<keyword evidence="4 15" id="KW-0963">Cytoplasm</keyword>
<evidence type="ECO:0000256" key="4">
    <source>
        <dbReference type="ARBA" id="ARBA00022490"/>
    </source>
</evidence>
<dbReference type="NCBIfam" id="TIGR00472">
    <property type="entry name" value="pheT_bact"/>
    <property type="match status" value="1"/>
</dbReference>
<gene>
    <name evidence="15" type="primary">pheT</name>
    <name evidence="16" type="ORF">C4900_10670</name>
</gene>
<dbReference type="EC" id="6.1.1.20" evidence="15"/>
<comment type="caution">
    <text evidence="16">The sequence shown here is derived from an EMBL/GenBank/DDBJ whole genome shotgun (WGS) entry which is preliminary data.</text>
</comment>
<evidence type="ECO:0000256" key="11">
    <source>
        <dbReference type="ARBA" id="ARBA00022884"/>
    </source>
</evidence>
<keyword evidence="12 15" id="KW-0648">Protein biosynthesis</keyword>
<dbReference type="SMART" id="SM00873">
    <property type="entry name" value="B3_4"/>
    <property type="match status" value="1"/>
</dbReference>
<dbReference type="PROSITE" id="PS50886">
    <property type="entry name" value="TRBD"/>
    <property type="match status" value="1"/>
</dbReference>
<evidence type="ECO:0000256" key="6">
    <source>
        <dbReference type="ARBA" id="ARBA00022598"/>
    </source>
</evidence>
<dbReference type="InterPro" id="IPR012340">
    <property type="entry name" value="NA-bd_OB-fold"/>
</dbReference>
<dbReference type="Gene3D" id="2.40.50.140">
    <property type="entry name" value="Nucleic acid-binding proteins"/>
    <property type="match status" value="1"/>
</dbReference>
<dbReference type="GO" id="GO:0000049">
    <property type="term" value="F:tRNA binding"/>
    <property type="evidence" value="ECO:0007669"/>
    <property type="project" value="UniProtKB-UniRule"/>
</dbReference>
<dbReference type="Gene3D" id="3.30.56.10">
    <property type="match status" value="2"/>
</dbReference>
<keyword evidence="5" id="KW-0820">tRNA-binding</keyword>
<comment type="catalytic activity">
    <reaction evidence="14 15">
        <text>tRNA(Phe) + L-phenylalanine + ATP = L-phenylalanyl-tRNA(Phe) + AMP + diphosphate + H(+)</text>
        <dbReference type="Rhea" id="RHEA:19413"/>
        <dbReference type="Rhea" id="RHEA-COMP:9668"/>
        <dbReference type="Rhea" id="RHEA-COMP:9699"/>
        <dbReference type="ChEBI" id="CHEBI:15378"/>
        <dbReference type="ChEBI" id="CHEBI:30616"/>
        <dbReference type="ChEBI" id="CHEBI:33019"/>
        <dbReference type="ChEBI" id="CHEBI:58095"/>
        <dbReference type="ChEBI" id="CHEBI:78442"/>
        <dbReference type="ChEBI" id="CHEBI:78531"/>
        <dbReference type="ChEBI" id="CHEBI:456215"/>
        <dbReference type="EC" id="6.1.1.20"/>
    </reaction>
</comment>
<feature type="binding site" evidence="15">
    <location>
        <position position="461"/>
    </location>
    <ligand>
        <name>Mg(2+)</name>
        <dbReference type="ChEBI" id="CHEBI:18420"/>
        <note>shared with alpha subunit</note>
    </ligand>
</feature>
<dbReference type="InterPro" id="IPR004532">
    <property type="entry name" value="Phe-tRNA-ligase_IIc_bsu_bact"/>
</dbReference>
<dbReference type="Pfam" id="PF17759">
    <property type="entry name" value="tRNA_synthFbeta"/>
    <property type="match status" value="1"/>
</dbReference>
<dbReference type="EMBL" id="PSYR01000002">
    <property type="protein sequence ID" value="RCN56296.1"/>
    <property type="molecule type" value="Genomic_DNA"/>
</dbReference>
<dbReference type="InterPro" id="IPR002547">
    <property type="entry name" value="tRNA-bd_dom"/>
</dbReference>
<dbReference type="PANTHER" id="PTHR10947:SF0">
    <property type="entry name" value="PHENYLALANINE--TRNA LIGASE BETA SUBUNIT"/>
    <property type="match status" value="1"/>
</dbReference>
<dbReference type="Gene3D" id="3.50.40.10">
    <property type="entry name" value="Phenylalanyl-trna Synthetase, Chain B, domain 3"/>
    <property type="match status" value="1"/>
</dbReference>
<keyword evidence="7 15" id="KW-0479">Metal-binding</keyword>
<dbReference type="PANTHER" id="PTHR10947">
    <property type="entry name" value="PHENYLALANYL-TRNA SYNTHETASE BETA CHAIN AND LEUCINE-RICH REPEAT-CONTAINING PROTEIN 47"/>
    <property type="match status" value="1"/>
</dbReference>
<dbReference type="OrthoDB" id="9805455at2"/>
<dbReference type="GO" id="GO:0006432">
    <property type="term" value="P:phenylalanyl-tRNA aminoacylation"/>
    <property type="evidence" value="ECO:0007669"/>
    <property type="project" value="UniProtKB-UniRule"/>
</dbReference>
<dbReference type="SMART" id="SM00896">
    <property type="entry name" value="FDX-ACB"/>
    <property type="match status" value="1"/>
</dbReference>
<evidence type="ECO:0000256" key="14">
    <source>
        <dbReference type="ARBA" id="ARBA00049255"/>
    </source>
</evidence>
<dbReference type="PROSITE" id="PS51447">
    <property type="entry name" value="FDX_ACB"/>
    <property type="match status" value="1"/>
</dbReference>
<dbReference type="GO" id="GO:0005524">
    <property type="term" value="F:ATP binding"/>
    <property type="evidence" value="ECO:0007669"/>
    <property type="project" value="UniProtKB-UniRule"/>
</dbReference>
<dbReference type="GO" id="GO:0009328">
    <property type="term" value="C:phenylalanine-tRNA ligase complex"/>
    <property type="evidence" value="ECO:0007669"/>
    <property type="project" value="TreeGrafter"/>
</dbReference>
<keyword evidence="9 15" id="KW-0067">ATP-binding</keyword>
<dbReference type="InterPro" id="IPR009061">
    <property type="entry name" value="DNA-bd_dom_put_sf"/>
</dbReference>
<keyword evidence="13 15" id="KW-0030">Aminoacyl-tRNA synthetase</keyword>
<comment type="subcellular location">
    <subcellularLocation>
        <location evidence="1 15">Cytoplasm</location>
    </subcellularLocation>
</comment>
<dbReference type="InterPro" id="IPR033714">
    <property type="entry name" value="tRNA_bind_bactPheRS"/>
</dbReference>
<dbReference type="InterPro" id="IPR041616">
    <property type="entry name" value="PheRS_beta_core"/>
</dbReference>
<feature type="binding site" evidence="15">
    <location>
        <position position="451"/>
    </location>
    <ligand>
        <name>Mg(2+)</name>
        <dbReference type="ChEBI" id="CHEBI:18420"/>
        <note>shared with alpha subunit</note>
    </ligand>
</feature>
<dbReference type="InterPro" id="IPR005121">
    <property type="entry name" value="Fdx_antiC-bd"/>
</dbReference>
<keyword evidence="11" id="KW-0694">RNA-binding</keyword>
<comment type="cofactor">
    <cofactor evidence="15">
        <name>Mg(2+)</name>
        <dbReference type="ChEBI" id="CHEBI:18420"/>
    </cofactor>
    <text evidence="15">Binds 2 magnesium ions per tetramer.</text>
</comment>
<keyword evidence="6 15" id="KW-0436">Ligase</keyword>
<dbReference type="RefSeq" id="WP_065968884.1">
    <property type="nucleotide sequence ID" value="NZ_CP080624.1"/>
</dbReference>
<dbReference type="STRING" id="163359.A9R16_07330"/>
<dbReference type="InterPro" id="IPR020825">
    <property type="entry name" value="Phe-tRNA_synthase-like_B3/B4"/>
</dbReference>
<dbReference type="Pfam" id="PF03147">
    <property type="entry name" value="FDX-ACB"/>
    <property type="match status" value="1"/>
</dbReference>
<dbReference type="FunFam" id="2.40.50.140:FF:000045">
    <property type="entry name" value="Phenylalanine--tRNA ligase beta subunit"/>
    <property type="match status" value="1"/>
</dbReference>
<dbReference type="Pfam" id="PF03484">
    <property type="entry name" value="B5"/>
    <property type="match status" value="1"/>
</dbReference>
<protein>
    <recommendedName>
        <fullName evidence="15">Phenylalanine--tRNA ligase beta subunit</fullName>
        <ecNumber evidence="15">6.1.1.20</ecNumber>
    </recommendedName>
    <alternativeName>
        <fullName evidence="15">Phenylalanyl-tRNA synthetase beta subunit</fullName>
        <shortName evidence="15">PheRS</shortName>
    </alternativeName>
</protein>
<dbReference type="Pfam" id="PF03483">
    <property type="entry name" value="B3_4"/>
    <property type="match status" value="1"/>
</dbReference>
<evidence type="ECO:0000256" key="13">
    <source>
        <dbReference type="ARBA" id="ARBA00023146"/>
    </source>
</evidence>
<keyword evidence="8 15" id="KW-0547">Nucleotide-binding</keyword>
<dbReference type="Gene3D" id="3.30.930.10">
    <property type="entry name" value="Bira Bifunctional Protein, Domain 2"/>
    <property type="match status" value="1"/>
</dbReference>
<keyword evidence="17" id="KW-1185">Reference proteome</keyword>
<dbReference type="GO" id="GO:0000287">
    <property type="term" value="F:magnesium ion binding"/>
    <property type="evidence" value="ECO:0007669"/>
    <property type="project" value="UniProtKB-UniRule"/>
</dbReference>
<dbReference type="SUPFAM" id="SSF46955">
    <property type="entry name" value="Putative DNA-binding domain"/>
    <property type="match status" value="1"/>
</dbReference>
<dbReference type="InterPro" id="IPR045060">
    <property type="entry name" value="Phe-tRNA-ligase_IIc_bsu"/>
</dbReference>
<dbReference type="InterPro" id="IPR005147">
    <property type="entry name" value="tRNA_synthase_B5-dom"/>
</dbReference>
<dbReference type="Pfam" id="PF01588">
    <property type="entry name" value="tRNA_bind"/>
    <property type="match status" value="1"/>
</dbReference>
<evidence type="ECO:0000256" key="8">
    <source>
        <dbReference type="ARBA" id="ARBA00022741"/>
    </source>
</evidence>
<evidence type="ECO:0000256" key="2">
    <source>
        <dbReference type="ARBA" id="ARBA00008653"/>
    </source>
</evidence>
<sequence length="787" mass="83794">MRIAKQWLLDWLDTRLPFEDLGAALTRGGFEVEGAGTTGPALPGVVVGRIAAITAHPHAERLRICTVDCGEDGVRTVVCGAANARLGLKAPLALPGAVLGKRVITEAELRGVRSHGMLCSGAELGLAATEGLWELPEDAPPGMALADYFRFADPYLDVAVTPNRGDCLSVKGVARELAALTGGRFRAPRPRALKVSGVTPHVSVEDKSRCPRYCARLISGMAPDKGSPGWLVERLRVCGASARHPAVDVTNYILFDLGQPLHAFDAALVRGAVVVRGAHPGEEITLLDGATRRLNADDLIIADDEGPLAVAGVMGGRRAAVGPATRSVLLEAAYFRPDTLSRTARRLGLATESALRFERGVDPELCELALERATALILKIAGGVASPAAEHSVPELWPRPEPIRLRLERIRRLLGVGVPRAHVTRLLKGLGMTVTASHGDLLVTAPRFRFDIRAEVDLIEEVARLLGYDEIPAVALSQAPLSARPRALGLRRAADLLVDRDYHEAMTFSLVDPEEQTRLGIPAQALLRNPLAAPWSALRASLIPGLLAAALHNRRRQQGRVRLFEVGTCFRAADSGTAVDEELRLAGVALGPAWPEQWGAPGRLVDFFDVKGDVEVLCALAGATLAVEAGDIPPFLQKGLAATLRVGGETIGFLGGLSPAHRERLGFEEPVFVFEIHAAPLGQPLGGRAQEPPRFPSVRRDLAVVVRADLPAGAVLETVRVNAGPLLQGLVLFDVYQGEGLDLGKKSLALGLTLQDFSRTLTDEVVDGLVAQVLAALKAAHGAELRQ</sequence>
<evidence type="ECO:0000256" key="9">
    <source>
        <dbReference type="ARBA" id="ARBA00022840"/>
    </source>
</evidence>
<evidence type="ECO:0000256" key="15">
    <source>
        <dbReference type="HAMAP-Rule" id="MF_00283"/>
    </source>
</evidence>
<comment type="similarity">
    <text evidence="2 15">Belongs to the phenylalanyl-tRNA synthetase beta subunit family. Type 1 subfamily.</text>
</comment>
<evidence type="ECO:0000256" key="5">
    <source>
        <dbReference type="ARBA" id="ARBA00022555"/>
    </source>
</evidence>
<dbReference type="SMART" id="SM00874">
    <property type="entry name" value="B5"/>
    <property type="match status" value="1"/>
</dbReference>
<dbReference type="CDD" id="cd02796">
    <property type="entry name" value="tRNA_bind_bactPheRS"/>
    <property type="match status" value="1"/>
</dbReference>